<sequence>MKNKSKLVKSQSSEGSKSIKDYFLVSKNLKEGKSSELKPSNNNSELKPTPVMPVSKSEDYLLHYNLCDEDDYDAFTQSNNINPIKRVKSDTFNTRGKGKSSKKAKTESEQFEIDYAIKVSKLTSHPETRQKFKSCQLLSPLEGRQLANSKLLDWLQTIPDYIPSNELKNDRKIIKGGELWYKLSFEKDKV</sequence>
<proteinExistence type="predicted"/>
<feature type="region of interest" description="Disordered" evidence="1">
    <location>
        <begin position="31"/>
        <end position="52"/>
    </location>
</feature>
<dbReference type="EMBL" id="KQ964831">
    <property type="protein sequence ID" value="KXN65691.1"/>
    <property type="molecule type" value="Genomic_DNA"/>
</dbReference>
<evidence type="ECO:0000313" key="2">
    <source>
        <dbReference type="EMBL" id="KXN65691.1"/>
    </source>
</evidence>
<dbReference type="AlphaFoldDB" id="A0A137NSK1"/>
<name>A0A137NSK1_CONC2</name>
<accession>A0A137NSK1</accession>
<evidence type="ECO:0000313" key="3">
    <source>
        <dbReference type="Proteomes" id="UP000070444"/>
    </source>
</evidence>
<keyword evidence="3" id="KW-1185">Reference proteome</keyword>
<gene>
    <name evidence="2" type="ORF">CONCODRAFT_138685</name>
</gene>
<protein>
    <submittedName>
        <fullName evidence="2">Uncharacterized protein</fullName>
    </submittedName>
</protein>
<evidence type="ECO:0000256" key="1">
    <source>
        <dbReference type="SAM" id="MobiDB-lite"/>
    </source>
</evidence>
<organism evidence="2 3">
    <name type="scientific">Conidiobolus coronatus (strain ATCC 28846 / CBS 209.66 / NRRL 28638)</name>
    <name type="common">Delacroixia coronata</name>
    <dbReference type="NCBI Taxonomy" id="796925"/>
    <lineage>
        <taxon>Eukaryota</taxon>
        <taxon>Fungi</taxon>
        <taxon>Fungi incertae sedis</taxon>
        <taxon>Zoopagomycota</taxon>
        <taxon>Entomophthoromycotina</taxon>
        <taxon>Entomophthoromycetes</taxon>
        <taxon>Entomophthorales</taxon>
        <taxon>Ancylistaceae</taxon>
        <taxon>Conidiobolus</taxon>
    </lineage>
</organism>
<dbReference type="Proteomes" id="UP000070444">
    <property type="component" value="Unassembled WGS sequence"/>
</dbReference>
<reference evidence="2 3" key="1">
    <citation type="journal article" date="2015" name="Genome Biol. Evol.">
        <title>Phylogenomic analyses indicate that early fungi evolved digesting cell walls of algal ancestors of land plants.</title>
        <authorList>
            <person name="Chang Y."/>
            <person name="Wang S."/>
            <person name="Sekimoto S."/>
            <person name="Aerts A.L."/>
            <person name="Choi C."/>
            <person name="Clum A."/>
            <person name="LaButti K.M."/>
            <person name="Lindquist E.A."/>
            <person name="Yee Ngan C."/>
            <person name="Ohm R.A."/>
            <person name="Salamov A.A."/>
            <person name="Grigoriev I.V."/>
            <person name="Spatafora J.W."/>
            <person name="Berbee M.L."/>
        </authorList>
    </citation>
    <scope>NUCLEOTIDE SEQUENCE [LARGE SCALE GENOMIC DNA]</scope>
    <source>
        <strain evidence="2 3">NRRL 28638</strain>
    </source>
</reference>
<feature type="compositionally biased region" description="Polar residues" evidence="1">
    <location>
        <begin position="37"/>
        <end position="46"/>
    </location>
</feature>